<proteinExistence type="predicted"/>
<sequence length="43" mass="4653">MAIDKPTTACYYVEVVSNTAYKQYRIARGDCAGKPNGNAQRGA</sequence>
<gene>
    <name evidence="1" type="ORF">SDC9_119056</name>
</gene>
<organism evidence="1">
    <name type="scientific">bioreactor metagenome</name>
    <dbReference type="NCBI Taxonomy" id="1076179"/>
    <lineage>
        <taxon>unclassified sequences</taxon>
        <taxon>metagenomes</taxon>
        <taxon>ecological metagenomes</taxon>
    </lineage>
</organism>
<accession>A0A645C8H1</accession>
<name>A0A645C8H1_9ZZZZ</name>
<protein>
    <submittedName>
        <fullName evidence="1">Uncharacterized protein</fullName>
    </submittedName>
</protein>
<dbReference type="AlphaFoldDB" id="A0A645C8H1"/>
<comment type="caution">
    <text evidence="1">The sequence shown here is derived from an EMBL/GenBank/DDBJ whole genome shotgun (WGS) entry which is preliminary data.</text>
</comment>
<evidence type="ECO:0000313" key="1">
    <source>
        <dbReference type="EMBL" id="MPM72083.1"/>
    </source>
</evidence>
<reference evidence="1" key="1">
    <citation type="submission" date="2019-08" db="EMBL/GenBank/DDBJ databases">
        <authorList>
            <person name="Kucharzyk K."/>
            <person name="Murdoch R.W."/>
            <person name="Higgins S."/>
            <person name="Loffler F."/>
        </authorList>
    </citation>
    <scope>NUCLEOTIDE SEQUENCE</scope>
</reference>
<dbReference type="EMBL" id="VSSQ01024520">
    <property type="protein sequence ID" value="MPM72083.1"/>
    <property type="molecule type" value="Genomic_DNA"/>
</dbReference>